<keyword evidence="2" id="KW-1185">Reference proteome</keyword>
<dbReference type="EMBL" id="JABFTP020000144">
    <property type="protein sequence ID" value="KAL3282343.1"/>
    <property type="molecule type" value="Genomic_DNA"/>
</dbReference>
<dbReference type="AlphaFoldDB" id="A0ABD2NUG8"/>
<gene>
    <name evidence="1" type="ORF">HHI36_005530</name>
</gene>
<name>A0ABD2NUG8_9CUCU</name>
<dbReference type="Proteomes" id="UP001516400">
    <property type="component" value="Unassembled WGS sequence"/>
</dbReference>
<protein>
    <submittedName>
        <fullName evidence="1">Uncharacterized protein</fullName>
    </submittedName>
</protein>
<sequence>MFAEFFSESYVNEQVVPDGYNILESVDIGQVSLTRVSLTRPHCALVRSILEYGSLVCSPRSIVASKSLGKIQNRFLRLIFLKQGITFEFAIMRAMLDVNLCKNDYMGPLHCRNFLNMLNSEYPTEEREPLLYFGCINPGQIMDNTFTSPDV</sequence>
<reference evidence="1 2" key="1">
    <citation type="journal article" date="2021" name="BMC Biol.">
        <title>Horizontally acquired antibacterial genes associated with adaptive radiation of ladybird beetles.</title>
        <authorList>
            <person name="Li H.S."/>
            <person name="Tang X.F."/>
            <person name="Huang Y.H."/>
            <person name="Xu Z.Y."/>
            <person name="Chen M.L."/>
            <person name="Du X.Y."/>
            <person name="Qiu B.Y."/>
            <person name="Chen P.T."/>
            <person name="Zhang W."/>
            <person name="Slipinski A."/>
            <person name="Escalona H.E."/>
            <person name="Waterhouse R.M."/>
            <person name="Zwick A."/>
            <person name="Pang H."/>
        </authorList>
    </citation>
    <scope>NUCLEOTIDE SEQUENCE [LARGE SCALE GENOMIC DNA]</scope>
    <source>
        <strain evidence="1">SYSU2018</strain>
    </source>
</reference>
<organism evidence="1 2">
    <name type="scientific">Cryptolaemus montrouzieri</name>
    <dbReference type="NCBI Taxonomy" id="559131"/>
    <lineage>
        <taxon>Eukaryota</taxon>
        <taxon>Metazoa</taxon>
        <taxon>Ecdysozoa</taxon>
        <taxon>Arthropoda</taxon>
        <taxon>Hexapoda</taxon>
        <taxon>Insecta</taxon>
        <taxon>Pterygota</taxon>
        <taxon>Neoptera</taxon>
        <taxon>Endopterygota</taxon>
        <taxon>Coleoptera</taxon>
        <taxon>Polyphaga</taxon>
        <taxon>Cucujiformia</taxon>
        <taxon>Coccinelloidea</taxon>
        <taxon>Coccinellidae</taxon>
        <taxon>Scymninae</taxon>
        <taxon>Scymnini</taxon>
        <taxon>Cryptolaemus</taxon>
    </lineage>
</organism>
<comment type="caution">
    <text evidence="1">The sequence shown here is derived from an EMBL/GenBank/DDBJ whole genome shotgun (WGS) entry which is preliminary data.</text>
</comment>
<evidence type="ECO:0000313" key="1">
    <source>
        <dbReference type="EMBL" id="KAL3282343.1"/>
    </source>
</evidence>
<evidence type="ECO:0000313" key="2">
    <source>
        <dbReference type="Proteomes" id="UP001516400"/>
    </source>
</evidence>
<accession>A0ABD2NUG8</accession>
<proteinExistence type="predicted"/>